<dbReference type="EMBL" id="JAOANI010000002">
    <property type="protein sequence ID" value="MCT7357485.1"/>
    <property type="molecule type" value="Genomic_DNA"/>
</dbReference>
<dbReference type="SUPFAM" id="SSF160214">
    <property type="entry name" value="FlaG-like"/>
    <property type="match status" value="1"/>
</dbReference>
<dbReference type="AlphaFoldDB" id="A0A9X3APN7"/>
<dbReference type="InterPro" id="IPR035924">
    <property type="entry name" value="FlaG-like_sf"/>
</dbReference>
<name>A0A9X3APN7_9GAMM</name>
<feature type="region of interest" description="Disordered" evidence="1">
    <location>
        <begin position="17"/>
        <end position="47"/>
    </location>
</feature>
<dbReference type="Gene3D" id="3.30.160.170">
    <property type="entry name" value="FlaG-like"/>
    <property type="match status" value="1"/>
</dbReference>
<feature type="compositionally biased region" description="Low complexity" evidence="1">
    <location>
        <begin position="18"/>
        <end position="29"/>
    </location>
</feature>
<protein>
    <submittedName>
        <fullName evidence="2">Flagellar protein FlaG</fullName>
    </submittedName>
</protein>
<keyword evidence="2" id="KW-0969">Cilium</keyword>
<dbReference type="RefSeq" id="WP_260974419.1">
    <property type="nucleotide sequence ID" value="NZ_JAOANI010000002.1"/>
</dbReference>
<evidence type="ECO:0000313" key="2">
    <source>
        <dbReference type="EMBL" id="MCT7357485.1"/>
    </source>
</evidence>
<dbReference type="PANTHER" id="PTHR37166:SF1">
    <property type="entry name" value="PROTEIN FLAG"/>
    <property type="match status" value="1"/>
</dbReference>
<organism evidence="2 3">
    <name type="scientific">Thalassolituus pacificus</name>
    <dbReference type="NCBI Taxonomy" id="2975440"/>
    <lineage>
        <taxon>Bacteria</taxon>
        <taxon>Pseudomonadati</taxon>
        <taxon>Pseudomonadota</taxon>
        <taxon>Gammaproteobacteria</taxon>
        <taxon>Oceanospirillales</taxon>
        <taxon>Oceanospirillaceae</taxon>
        <taxon>Thalassolituus</taxon>
    </lineage>
</organism>
<dbReference type="PANTHER" id="PTHR37166">
    <property type="entry name" value="PROTEIN FLAG"/>
    <property type="match status" value="1"/>
</dbReference>
<keyword evidence="3" id="KW-1185">Reference proteome</keyword>
<reference evidence="2" key="1">
    <citation type="journal article" date="2022" name="Front. Microbiol.">
        <title>Genome-based taxonomic rearrangement of Oceanobacter-related bacteria including the description of Thalassolituus hydrocarbonoclasticus sp. nov. and Thalassolituus pacificus sp. nov. and emended description of the genus Thalassolituus.</title>
        <authorList>
            <person name="Dong C."/>
            <person name="Wei L."/>
            <person name="Wang J."/>
            <person name="Lai Q."/>
            <person name="Huang Z."/>
            <person name="Shao Z."/>
        </authorList>
    </citation>
    <scope>NUCLEOTIDE SEQUENCE</scope>
    <source>
        <strain evidence="2">59MF3M-4</strain>
    </source>
</reference>
<proteinExistence type="predicted"/>
<dbReference type="Pfam" id="PF03646">
    <property type="entry name" value="FlaG"/>
    <property type="match status" value="1"/>
</dbReference>
<reference evidence="2" key="2">
    <citation type="submission" date="2022-08" db="EMBL/GenBank/DDBJ databases">
        <authorList>
            <person name="Dong C."/>
        </authorList>
    </citation>
    <scope>NUCLEOTIDE SEQUENCE</scope>
    <source>
        <strain evidence="2">59MF3M-4</strain>
    </source>
</reference>
<gene>
    <name evidence="2" type="ORF">NYR02_00420</name>
</gene>
<accession>A0A9X3APN7</accession>
<evidence type="ECO:0000313" key="3">
    <source>
        <dbReference type="Proteomes" id="UP001147830"/>
    </source>
</evidence>
<dbReference type="Proteomes" id="UP001147830">
    <property type="component" value="Unassembled WGS sequence"/>
</dbReference>
<evidence type="ECO:0000256" key="1">
    <source>
        <dbReference type="SAM" id="MobiDB-lite"/>
    </source>
</evidence>
<keyword evidence="2" id="KW-0966">Cell projection</keyword>
<sequence>MNELKLNVIDHTAVSPSATAGKKAYAKAASDPTVSSDSGKLLPQGTEKVAELSQDQVRDAISRINEYVQQTERTLDFQLDEDSGKTIIRVYDRASSELIRQIPSELALELAQKLNDEEPSLLFSAQV</sequence>
<keyword evidence="2" id="KW-0282">Flagellum</keyword>
<dbReference type="InterPro" id="IPR005186">
    <property type="entry name" value="FlaG"/>
</dbReference>
<comment type="caution">
    <text evidence="2">The sequence shown here is derived from an EMBL/GenBank/DDBJ whole genome shotgun (WGS) entry which is preliminary data.</text>
</comment>